<organism evidence="2 3">
    <name type="scientific">Pseudomonas brassicacearum</name>
    <dbReference type="NCBI Taxonomy" id="930166"/>
    <lineage>
        <taxon>Bacteria</taxon>
        <taxon>Pseudomonadati</taxon>
        <taxon>Pseudomonadota</taxon>
        <taxon>Gammaproteobacteria</taxon>
        <taxon>Pseudomonadales</taxon>
        <taxon>Pseudomonadaceae</taxon>
        <taxon>Pseudomonas</taxon>
    </lineage>
</organism>
<accession>A0A423H2E6</accession>
<dbReference type="EMBL" id="MOBI01000001">
    <property type="protein sequence ID" value="RON06353.1"/>
    <property type="molecule type" value="Genomic_DNA"/>
</dbReference>
<proteinExistence type="predicted"/>
<dbReference type="Proteomes" id="UP000284684">
    <property type="component" value="Unassembled WGS sequence"/>
</dbReference>
<dbReference type="AlphaFoldDB" id="A0A423H2E6"/>
<gene>
    <name evidence="2" type="ORF">BK658_00805</name>
</gene>
<evidence type="ECO:0000313" key="2">
    <source>
        <dbReference type="EMBL" id="RON06353.1"/>
    </source>
</evidence>
<comment type="caution">
    <text evidence="2">The sequence shown here is derived from an EMBL/GenBank/DDBJ whole genome shotgun (WGS) entry which is preliminary data.</text>
</comment>
<name>A0A423H2E6_9PSED</name>
<keyword evidence="1" id="KW-0175">Coiled coil</keyword>
<sequence length="166" mass="19213">MTITKTKVTIPAYFSQEELDLRKEKAKYNYINGYVRRSEYGSSFVLESCFTFHATTLELFVDGLVQLALNGQARHQYSNIVSGVGYHSAHVYKTVSEQDEDLHAIMKEAEENYLSELAEEKQKQIEALTEQLLQAELNKEQKKEDERMAKLRAKAEQEACEFFKDK</sequence>
<evidence type="ECO:0000313" key="3">
    <source>
        <dbReference type="Proteomes" id="UP000284684"/>
    </source>
</evidence>
<protein>
    <submittedName>
        <fullName evidence="2">Uncharacterized protein</fullName>
    </submittedName>
</protein>
<dbReference type="RefSeq" id="WP_123580291.1">
    <property type="nucleotide sequence ID" value="NZ_MOBI01000001.1"/>
</dbReference>
<evidence type="ECO:0000256" key="1">
    <source>
        <dbReference type="SAM" id="Coils"/>
    </source>
</evidence>
<reference evidence="2 3" key="1">
    <citation type="submission" date="2016-10" db="EMBL/GenBank/DDBJ databases">
        <title>Comparative genome analysis of multiple Pseudomonas spp. focuses on biocontrol and plant growth promoting traits.</title>
        <authorList>
            <person name="Tao X.-Y."/>
            <person name="Taylor C.G."/>
        </authorList>
    </citation>
    <scope>NUCLEOTIDE SEQUENCE [LARGE SCALE GENOMIC DNA]</scope>
    <source>
        <strain evidence="2 3">37D10</strain>
    </source>
</reference>
<feature type="coiled-coil region" evidence="1">
    <location>
        <begin position="111"/>
        <end position="158"/>
    </location>
</feature>